<evidence type="ECO:0000256" key="1">
    <source>
        <dbReference type="ARBA" id="ARBA00022598"/>
    </source>
</evidence>
<dbReference type="InterPro" id="IPR003806">
    <property type="entry name" value="ATP-grasp_PylC-type"/>
</dbReference>
<evidence type="ECO:0000313" key="6">
    <source>
        <dbReference type="EMBL" id="MDQ0224911.1"/>
    </source>
</evidence>
<keyword evidence="7" id="KW-1185">Reference proteome</keyword>
<keyword evidence="1 6" id="KW-0436">Ligase</keyword>
<dbReference type="Pfam" id="PF02655">
    <property type="entry name" value="ATP-grasp_3"/>
    <property type="match status" value="1"/>
</dbReference>
<dbReference type="GO" id="GO:0004088">
    <property type="term" value="F:carbamoyl-phosphate synthase (glutamine-hydrolyzing) activity"/>
    <property type="evidence" value="ECO:0007669"/>
    <property type="project" value="UniProtKB-EC"/>
</dbReference>
<comment type="caution">
    <text evidence="6">The sequence shown here is derived from an EMBL/GenBank/DDBJ whole genome shotgun (WGS) entry which is preliminary data.</text>
</comment>
<dbReference type="EC" id="6.3.5.5" evidence="6"/>
<dbReference type="PANTHER" id="PTHR43585">
    <property type="entry name" value="FUMIPYRROLE BIOSYNTHESIS PROTEIN C"/>
    <property type="match status" value="1"/>
</dbReference>
<evidence type="ECO:0000313" key="7">
    <source>
        <dbReference type="Proteomes" id="UP001232245"/>
    </source>
</evidence>
<keyword evidence="3 4" id="KW-0067">ATP-binding</keyword>
<dbReference type="PROSITE" id="PS50975">
    <property type="entry name" value="ATP_GRASP"/>
    <property type="match status" value="1"/>
</dbReference>
<name>A0ABT9YY42_9BACI</name>
<dbReference type="InterPro" id="IPR011761">
    <property type="entry name" value="ATP-grasp"/>
</dbReference>
<sequence length="330" mass="37848">MNKDNEFNILFTSSGRRVSLIKLFKEVYHTNNISGKIITADLKNSAPSAFISDKHYIVPRVDNGNYLLELLKICEKENINLVIPLIDTELLLLSENRHLFEELDVKLFVSGTLLNEIACDKVKTYQFFKENNIETPKVFSNEELTEKIYEFPLLIKPYNGSSSKGVTKVHTEKELSFFKDYIANSIVQEFIEGIEYTVDVMVDFYGNIKTIVPRRRIETRAGEVSKGITKKDIDIIHAVEKVINVLPEPIGCLTLQCFKKDNGDITFIEINPRFGGGIPLSIKAGANFPLWTINSTKGEKFLEEDFSWKENLTMLRYDEAIFIERLRDVN</sequence>
<gene>
    <name evidence="6" type="ORF">J2S02_001240</name>
</gene>
<dbReference type="Gene3D" id="3.40.50.20">
    <property type="match status" value="1"/>
</dbReference>
<protein>
    <submittedName>
        <fullName evidence="6">Carbamoyl-phosphate synthase large subunit</fullName>
        <ecNumber evidence="6">6.3.5.5</ecNumber>
    </submittedName>
</protein>
<reference evidence="6 7" key="1">
    <citation type="submission" date="2023-07" db="EMBL/GenBank/DDBJ databases">
        <title>Genomic Encyclopedia of Type Strains, Phase IV (KMG-IV): sequencing the most valuable type-strain genomes for metagenomic binning, comparative biology and taxonomic classification.</title>
        <authorList>
            <person name="Goeker M."/>
        </authorList>
    </citation>
    <scope>NUCLEOTIDE SEQUENCE [LARGE SCALE GENOMIC DNA]</scope>
    <source>
        <strain evidence="6 7">DSM 17723</strain>
    </source>
</reference>
<dbReference type="PANTHER" id="PTHR43585:SF2">
    <property type="entry name" value="ATP-GRASP ENZYME FSQD"/>
    <property type="match status" value="1"/>
</dbReference>
<accession>A0ABT9YY42</accession>
<organism evidence="6 7">
    <name type="scientific">Metabacillus niabensis</name>
    <dbReference type="NCBI Taxonomy" id="324854"/>
    <lineage>
        <taxon>Bacteria</taxon>
        <taxon>Bacillati</taxon>
        <taxon>Bacillota</taxon>
        <taxon>Bacilli</taxon>
        <taxon>Bacillales</taxon>
        <taxon>Bacillaceae</taxon>
        <taxon>Metabacillus</taxon>
    </lineage>
</organism>
<keyword evidence="2 4" id="KW-0547">Nucleotide-binding</keyword>
<evidence type="ECO:0000256" key="3">
    <source>
        <dbReference type="ARBA" id="ARBA00022840"/>
    </source>
</evidence>
<dbReference type="SUPFAM" id="SSF56059">
    <property type="entry name" value="Glutathione synthetase ATP-binding domain-like"/>
    <property type="match status" value="1"/>
</dbReference>
<evidence type="ECO:0000259" key="5">
    <source>
        <dbReference type="PROSITE" id="PS50975"/>
    </source>
</evidence>
<feature type="domain" description="ATP-grasp" evidence="5">
    <location>
        <begin position="125"/>
        <end position="297"/>
    </location>
</feature>
<dbReference type="InterPro" id="IPR013815">
    <property type="entry name" value="ATP_grasp_subdomain_1"/>
</dbReference>
<dbReference type="Pfam" id="PF21360">
    <property type="entry name" value="PylC-like_N"/>
    <property type="match status" value="1"/>
</dbReference>
<dbReference type="Gene3D" id="3.30.470.20">
    <property type="entry name" value="ATP-grasp fold, B domain"/>
    <property type="match status" value="1"/>
</dbReference>
<dbReference type="InterPro" id="IPR052032">
    <property type="entry name" value="ATP-dep_AA_Ligase"/>
</dbReference>
<dbReference type="Proteomes" id="UP001232245">
    <property type="component" value="Unassembled WGS sequence"/>
</dbReference>
<dbReference type="Gene3D" id="3.30.1490.20">
    <property type="entry name" value="ATP-grasp fold, A domain"/>
    <property type="match status" value="1"/>
</dbReference>
<evidence type="ECO:0000256" key="4">
    <source>
        <dbReference type="PROSITE-ProRule" id="PRU00409"/>
    </source>
</evidence>
<dbReference type="InterPro" id="IPR048764">
    <property type="entry name" value="PylC_N"/>
</dbReference>
<proteinExistence type="predicted"/>
<dbReference type="RefSeq" id="WP_307190598.1">
    <property type="nucleotide sequence ID" value="NZ_JAUSTZ010000002.1"/>
</dbReference>
<dbReference type="EMBL" id="JAUSTZ010000002">
    <property type="protein sequence ID" value="MDQ0224911.1"/>
    <property type="molecule type" value="Genomic_DNA"/>
</dbReference>
<evidence type="ECO:0000256" key="2">
    <source>
        <dbReference type="ARBA" id="ARBA00022741"/>
    </source>
</evidence>